<accession>A0ABP7GBH4</accession>
<dbReference type="Gene3D" id="3.30.565.10">
    <property type="entry name" value="Histidine kinase-like ATPase, C-terminal domain"/>
    <property type="match status" value="1"/>
</dbReference>
<dbReference type="InterPro" id="IPR050267">
    <property type="entry name" value="Anti-sigma-factor_SerPK"/>
</dbReference>
<evidence type="ECO:0000259" key="2">
    <source>
        <dbReference type="Pfam" id="PF13581"/>
    </source>
</evidence>
<evidence type="ECO:0000313" key="3">
    <source>
        <dbReference type="EMBL" id="GAA3758024.1"/>
    </source>
</evidence>
<dbReference type="PANTHER" id="PTHR35526:SF3">
    <property type="entry name" value="ANTI-SIGMA-F FACTOR RSBW"/>
    <property type="match status" value="1"/>
</dbReference>
<feature type="domain" description="Histidine kinase/HSP90-like ATPase" evidence="2">
    <location>
        <begin position="3"/>
        <end position="100"/>
    </location>
</feature>
<protein>
    <recommendedName>
        <fullName evidence="2">Histidine kinase/HSP90-like ATPase domain-containing protein</fullName>
    </recommendedName>
</protein>
<name>A0ABP7GBH4_9ACTN</name>
<dbReference type="Pfam" id="PF13581">
    <property type="entry name" value="HATPase_c_2"/>
    <property type="match status" value="1"/>
</dbReference>
<dbReference type="InterPro" id="IPR036890">
    <property type="entry name" value="HATPase_C_sf"/>
</dbReference>
<comment type="caution">
    <text evidence="3">The sequence shown here is derived from an EMBL/GenBank/DDBJ whole genome shotgun (WGS) entry which is preliminary data.</text>
</comment>
<dbReference type="InterPro" id="IPR003594">
    <property type="entry name" value="HATPase_dom"/>
</dbReference>
<keyword evidence="1" id="KW-0418">Kinase</keyword>
<dbReference type="CDD" id="cd16936">
    <property type="entry name" value="HATPase_RsbW-like"/>
    <property type="match status" value="1"/>
</dbReference>
<sequence length="127" mass="13719">MRSCREFATEAIGASRYRYSDELRENLRLCASELATNAVRHSKSGEAGGVFTVLLHLRPTWIGLALHDLGPKAGAPSVPRVLLRTLDDPLSASGRGLAMVSLCSHGRYGFMAPPQSSQHVAWCELAA</sequence>
<keyword evidence="1" id="KW-0808">Transferase</keyword>
<organism evidence="3 4">
    <name type="scientific">Salinactinospora qingdaonensis</name>
    <dbReference type="NCBI Taxonomy" id="702744"/>
    <lineage>
        <taxon>Bacteria</taxon>
        <taxon>Bacillati</taxon>
        <taxon>Actinomycetota</taxon>
        <taxon>Actinomycetes</taxon>
        <taxon>Streptosporangiales</taxon>
        <taxon>Nocardiopsidaceae</taxon>
        <taxon>Salinactinospora</taxon>
    </lineage>
</organism>
<dbReference type="PANTHER" id="PTHR35526">
    <property type="entry name" value="ANTI-SIGMA-F FACTOR RSBW-RELATED"/>
    <property type="match status" value="1"/>
</dbReference>
<dbReference type="Proteomes" id="UP001500908">
    <property type="component" value="Unassembled WGS sequence"/>
</dbReference>
<keyword evidence="1" id="KW-0723">Serine/threonine-protein kinase</keyword>
<dbReference type="EMBL" id="BAABDD010000026">
    <property type="protein sequence ID" value="GAA3758024.1"/>
    <property type="molecule type" value="Genomic_DNA"/>
</dbReference>
<keyword evidence="4" id="KW-1185">Reference proteome</keyword>
<dbReference type="SUPFAM" id="SSF55874">
    <property type="entry name" value="ATPase domain of HSP90 chaperone/DNA topoisomerase II/histidine kinase"/>
    <property type="match status" value="1"/>
</dbReference>
<gene>
    <name evidence="3" type="ORF">GCM10022402_40230</name>
</gene>
<evidence type="ECO:0000256" key="1">
    <source>
        <dbReference type="ARBA" id="ARBA00022527"/>
    </source>
</evidence>
<reference evidence="4" key="1">
    <citation type="journal article" date="2019" name="Int. J. Syst. Evol. Microbiol.">
        <title>The Global Catalogue of Microorganisms (GCM) 10K type strain sequencing project: providing services to taxonomists for standard genome sequencing and annotation.</title>
        <authorList>
            <consortium name="The Broad Institute Genomics Platform"/>
            <consortium name="The Broad Institute Genome Sequencing Center for Infectious Disease"/>
            <person name="Wu L."/>
            <person name="Ma J."/>
        </authorList>
    </citation>
    <scope>NUCLEOTIDE SEQUENCE [LARGE SCALE GENOMIC DNA]</scope>
    <source>
        <strain evidence="4">JCM 17137</strain>
    </source>
</reference>
<proteinExistence type="predicted"/>
<evidence type="ECO:0000313" key="4">
    <source>
        <dbReference type="Proteomes" id="UP001500908"/>
    </source>
</evidence>